<dbReference type="PROSITE" id="PS50026">
    <property type="entry name" value="EGF_3"/>
    <property type="match status" value="2"/>
</dbReference>
<dbReference type="PANTHER" id="PTHR19325:SF560">
    <property type="entry name" value="SUSHI, VON WILLEBRAND FACTOR TYPE A, EGF AND PENTRAXIN DOMAIN-CONTAINING PROTEIN 1"/>
    <property type="match status" value="1"/>
</dbReference>
<keyword evidence="8" id="KW-1185">Reference proteome</keyword>
<gene>
    <name evidence="7" type="ORF">PAPYR_9032</name>
</gene>
<protein>
    <recommendedName>
        <fullName evidence="6">EGF-like domain-containing protein</fullName>
    </recommendedName>
</protein>
<dbReference type="InterPro" id="IPR000742">
    <property type="entry name" value="EGF"/>
</dbReference>
<dbReference type="Gene3D" id="2.10.70.10">
    <property type="entry name" value="Complement Module, domain 1"/>
    <property type="match status" value="1"/>
</dbReference>
<dbReference type="InterPro" id="IPR000436">
    <property type="entry name" value="Sushi_SCR_CCP_dom"/>
</dbReference>
<comment type="caution">
    <text evidence="7">The sequence shown here is derived from an EMBL/GenBank/DDBJ whole genome shotgun (WGS) entry which is preliminary data.</text>
</comment>
<dbReference type="SUPFAM" id="SSF57535">
    <property type="entry name" value="Complement control module/SCR domain"/>
    <property type="match status" value="3"/>
</dbReference>
<keyword evidence="5" id="KW-0245">EGF-like domain</keyword>
<dbReference type="PANTHER" id="PTHR19325">
    <property type="entry name" value="COMPLEMENT COMPONENT-RELATED SUSHI DOMAIN-CONTAINING"/>
    <property type="match status" value="1"/>
</dbReference>
<keyword evidence="2" id="KW-0677">Repeat</keyword>
<dbReference type="SMART" id="SM00181">
    <property type="entry name" value="EGF"/>
    <property type="match status" value="2"/>
</dbReference>
<evidence type="ECO:0000256" key="1">
    <source>
        <dbReference type="ARBA" id="ARBA00022659"/>
    </source>
</evidence>
<evidence type="ECO:0000256" key="3">
    <source>
        <dbReference type="ARBA" id="ARBA00023157"/>
    </source>
</evidence>
<dbReference type="EMBL" id="JAPMOS010000089">
    <property type="protein sequence ID" value="KAJ4455904.1"/>
    <property type="molecule type" value="Genomic_DNA"/>
</dbReference>
<feature type="disulfide bond" evidence="5">
    <location>
        <begin position="23"/>
        <end position="32"/>
    </location>
</feature>
<dbReference type="PROSITE" id="PS00022">
    <property type="entry name" value="EGF_1"/>
    <property type="match status" value="2"/>
</dbReference>
<evidence type="ECO:0000313" key="7">
    <source>
        <dbReference type="EMBL" id="KAJ4455904.1"/>
    </source>
</evidence>
<name>A0ABQ8U9A9_9EUKA</name>
<evidence type="ECO:0000259" key="6">
    <source>
        <dbReference type="PROSITE" id="PS50026"/>
    </source>
</evidence>
<feature type="domain" description="EGF-like" evidence="6">
    <location>
        <begin position="35"/>
        <end position="72"/>
    </location>
</feature>
<dbReference type="SMART" id="SM00032">
    <property type="entry name" value="CCP"/>
    <property type="match status" value="7"/>
</dbReference>
<proteinExistence type="predicted"/>
<feature type="domain" description="EGF-like" evidence="6">
    <location>
        <begin position="1"/>
        <end position="33"/>
    </location>
</feature>
<keyword evidence="1" id="KW-0768">Sushi</keyword>
<organism evidence="7 8">
    <name type="scientific">Paratrimastix pyriformis</name>
    <dbReference type="NCBI Taxonomy" id="342808"/>
    <lineage>
        <taxon>Eukaryota</taxon>
        <taxon>Metamonada</taxon>
        <taxon>Preaxostyla</taxon>
        <taxon>Paratrimastigidae</taxon>
        <taxon>Paratrimastix</taxon>
    </lineage>
</organism>
<evidence type="ECO:0000256" key="2">
    <source>
        <dbReference type="ARBA" id="ARBA00022737"/>
    </source>
</evidence>
<keyword evidence="4" id="KW-0325">Glycoprotein</keyword>
<dbReference type="InterPro" id="IPR050350">
    <property type="entry name" value="Compl-Cell_Adhes-Reg"/>
</dbReference>
<dbReference type="Proteomes" id="UP001141327">
    <property type="component" value="Unassembled WGS sequence"/>
</dbReference>
<dbReference type="PROSITE" id="PS01186">
    <property type="entry name" value="EGF_2"/>
    <property type="match status" value="2"/>
</dbReference>
<sequence length="1041" mass="105963">MPCKLDGDCLHAGSCGPNGTCLCSPGWSGPACAHPEGDCTTSTDCQRGGACVGAAPARTCQCPVGWAGTLCQTQTLFCPTPALGPAKTVEAGCLPGAPIGSLCTVGCAWGYIPTGNGTAVCTNRTALGDAAYVGTGFECSPATCPALAPPAPLEVALGCTSGTPLGSANCTVQCPWGYATTGDGTYTCRPSGPGAATFQGGSMSCAALSCVALVPDPSQFVISGCVENATLGNVCQMACRPGYIPHGSGLFVCQGTGPQMVAYVGDLLCEAVTCPALEPVPPALVVSGCGADAPLGSPCRLGCPNGYAATGSADYPCAGTGVGTANYTGGSLACTAVTCPALSPSDPTTTIVVAGCEAGAPLGASCVLGCKAGLIASGEPAFTCTGTGPGAAAYVGGSLACIALEATCVVVTGSSVCERSHSGMHTQPRAPVRVAVSLSNPGPPGTCAAPELDPSLVVVSGCLPGGALGSSCQLGCAPGYEGTGNPVGICTKTDAAQEPSYAGATLQCHAVSCPPYPSLPSGAVVLSGCDSAPLGSTCSLGCELGYMPSGPSEWRCVGTAVGVANYTGGDLQCTAASSLVLSSPGYHLICLISRSLIPWLSSHLPHLSFSHPLVIISSASSLVLSSPGYHLICLISRSLIPWLSSQLPHLSFSHPLVIISSASSLVLSSPGYHLSCLISRSLIRCCLISRSLIPWLSSHLPHLSFSHPLVIISSASSLVLSSPGYHLICLISRSLIPWLSSQLPHLSFSHPLLPHLSFSHPLVIISAASSRSLIPCCLISRSLIPWLSSQLPHLSFSHPLVIISSASSLVLSSPGYHLICLISRSLIPWLSSHLPHLSFSHPLVLISAASSIVLSSPGNHLICLISRSLIPWLSSHLPHLSFSHPLVIISSASSLVLSSPGYHLSCLISRSLIPCCLISRSLIPWFSSQLPHLSFSHPLVIISSASSLVLSSPGSHLIYRSLIPWFSSQLPHLSFSHPLVIISSASSLVLSSPGSHLSCLISRSLIPWFSSHLPHLSFSHPLVIISAASCLVLSSPGSHLI</sequence>
<evidence type="ECO:0000313" key="8">
    <source>
        <dbReference type="Proteomes" id="UP001141327"/>
    </source>
</evidence>
<dbReference type="InterPro" id="IPR035976">
    <property type="entry name" value="Sushi/SCR/CCP_sf"/>
</dbReference>
<dbReference type="Pfam" id="PF00084">
    <property type="entry name" value="Sushi"/>
    <property type="match status" value="1"/>
</dbReference>
<comment type="caution">
    <text evidence="5">Lacks conserved residue(s) required for the propagation of feature annotation.</text>
</comment>
<dbReference type="Gene3D" id="2.10.25.10">
    <property type="entry name" value="Laminin"/>
    <property type="match status" value="1"/>
</dbReference>
<evidence type="ECO:0000256" key="4">
    <source>
        <dbReference type="ARBA" id="ARBA00023180"/>
    </source>
</evidence>
<keyword evidence="3 5" id="KW-1015">Disulfide bond</keyword>
<evidence type="ECO:0000256" key="5">
    <source>
        <dbReference type="PROSITE-ProRule" id="PRU00076"/>
    </source>
</evidence>
<reference evidence="7" key="1">
    <citation type="journal article" date="2022" name="bioRxiv">
        <title>Genomics of Preaxostyla Flagellates Illuminates Evolutionary Transitions and the Path Towards Mitochondrial Loss.</title>
        <authorList>
            <person name="Novak L.V.F."/>
            <person name="Treitli S.C."/>
            <person name="Pyrih J."/>
            <person name="Halakuc P."/>
            <person name="Pipaliya S.V."/>
            <person name="Vacek V."/>
            <person name="Brzon O."/>
            <person name="Soukal P."/>
            <person name="Eme L."/>
            <person name="Dacks J.B."/>
            <person name="Karnkowska A."/>
            <person name="Elias M."/>
            <person name="Hampl V."/>
        </authorList>
    </citation>
    <scope>NUCLEOTIDE SEQUENCE</scope>
    <source>
        <strain evidence="7">RCP-MX</strain>
    </source>
</reference>
<accession>A0ABQ8U9A9</accession>
<feature type="disulfide bond" evidence="5">
    <location>
        <begin position="62"/>
        <end position="71"/>
    </location>
</feature>
<dbReference type="SUPFAM" id="SSF57196">
    <property type="entry name" value="EGF/Laminin"/>
    <property type="match status" value="1"/>
</dbReference>